<dbReference type="RefSeq" id="WP_209669460.1">
    <property type="nucleotide sequence ID" value="NZ_JAGGMS010000001.1"/>
</dbReference>
<name>A0ABS4Q402_9PSEU</name>
<dbReference type="Proteomes" id="UP000741013">
    <property type="component" value="Unassembled WGS sequence"/>
</dbReference>
<dbReference type="EMBL" id="JAGGMS010000001">
    <property type="protein sequence ID" value="MBP2186408.1"/>
    <property type="molecule type" value="Genomic_DNA"/>
</dbReference>
<accession>A0ABS4Q402</accession>
<gene>
    <name evidence="1" type="ORF">JOM49_007934</name>
</gene>
<keyword evidence="2" id="KW-1185">Reference proteome</keyword>
<proteinExistence type="predicted"/>
<sequence>MTLPSADAALPKLRLTDLKPYLSVILLECTADDPQQAFEQLHRFLREAAGDPGAGDNARLLAEVDLRPGDLGDEVGSVDELGVEQILGIAREVTGTPGWAEPDAGFVDVTNQLSVAVRRRRLVAVYSTFAGDTRISRWLRQEATPFRFVPSDRLTETFRGDGKMLWLRGGQRRPDDADTALEDGQYALSAAKVAYLPDDESALLRDLITVSPGSFRVSWKRTSPFAMFLAAVGEVLRTVELALSAEELPAPRTAEAAVPQVDLGQVRGAYDVLVQVPADADEERAERAELIRSAILDVRGDSGSAQAFVDVGRQGAVAGTLVVKPVEDAGTVRLDVRFSGVPATEGIAREVKEAIADDNLLTVYYESGHLFDGHQVVRRELDSTPYPNLAFEDFSGFAVMKAKPATGEDQAVHHAIATHGDDSLYAWVVRRFGGEWLLCDDGAGEVADFLHLTDDGTLTAIHVSAAHSAGRGRRIAVTPFAQVVSRAVDNIRLLDTELLAERLSAPRIATPAAWHAGNRITSAEFVHQLKARVATDRTRVVLVQPHLLRASHDLARADFAAGRSSRDVCSLTLLDEVLHHARRTVTALWDDLFVIGSE</sequence>
<evidence type="ECO:0000313" key="1">
    <source>
        <dbReference type="EMBL" id="MBP2186408.1"/>
    </source>
</evidence>
<reference evidence="1 2" key="1">
    <citation type="submission" date="2021-03" db="EMBL/GenBank/DDBJ databases">
        <title>Sequencing the genomes of 1000 actinobacteria strains.</title>
        <authorList>
            <person name="Klenk H.-P."/>
        </authorList>
    </citation>
    <scope>NUCLEOTIDE SEQUENCE [LARGE SCALE GENOMIC DNA]</scope>
    <source>
        <strain evidence="1 2">DSM 45510</strain>
    </source>
</reference>
<comment type="caution">
    <text evidence="1">The sequence shown here is derived from an EMBL/GenBank/DDBJ whole genome shotgun (WGS) entry which is preliminary data.</text>
</comment>
<protein>
    <submittedName>
        <fullName evidence="1">Uncharacterized protein</fullName>
    </submittedName>
</protein>
<organism evidence="1 2">
    <name type="scientific">Amycolatopsis magusensis</name>
    <dbReference type="NCBI Taxonomy" id="882444"/>
    <lineage>
        <taxon>Bacteria</taxon>
        <taxon>Bacillati</taxon>
        <taxon>Actinomycetota</taxon>
        <taxon>Actinomycetes</taxon>
        <taxon>Pseudonocardiales</taxon>
        <taxon>Pseudonocardiaceae</taxon>
        <taxon>Amycolatopsis</taxon>
    </lineage>
</organism>
<evidence type="ECO:0000313" key="2">
    <source>
        <dbReference type="Proteomes" id="UP000741013"/>
    </source>
</evidence>